<feature type="domain" description="Thioredoxin" evidence="3">
    <location>
        <begin position="132"/>
        <end position="269"/>
    </location>
</feature>
<keyword evidence="2" id="KW-0812">Transmembrane</keyword>
<dbReference type="Pfam" id="PF00578">
    <property type="entry name" value="AhpC-TSA"/>
    <property type="match status" value="1"/>
</dbReference>
<dbReference type="EMBL" id="CP060714">
    <property type="protein sequence ID" value="QNN55802.1"/>
    <property type="molecule type" value="Genomic_DNA"/>
</dbReference>
<dbReference type="PROSITE" id="PS51352">
    <property type="entry name" value="THIOREDOXIN_2"/>
    <property type="match status" value="1"/>
</dbReference>
<reference evidence="4 5" key="1">
    <citation type="submission" date="2020-08" db="EMBL/GenBank/DDBJ databases">
        <title>Genome sequence of Diaphorobacter ruginosibacter DSM 27467T.</title>
        <authorList>
            <person name="Hyun D.-W."/>
            <person name="Bae J.-W."/>
        </authorList>
    </citation>
    <scope>NUCLEOTIDE SEQUENCE [LARGE SCALE GENOMIC DNA]</scope>
    <source>
        <strain evidence="4 5">DSM 27467</strain>
    </source>
</reference>
<feature type="transmembrane region" description="Helical" evidence="2">
    <location>
        <begin position="109"/>
        <end position="131"/>
    </location>
</feature>
<evidence type="ECO:0000259" key="3">
    <source>
        <dbReference type="PROSITE" id="PS51352"/>
    </source>
</evidence>
<dbReference type="InterPro" id="IPR000866">
    <property type="entry name" value="AhpC/TSA"/>
</dbReference>
<name>A0A7G9RJM7_9BURK</name>
<dbReference type="Gene3D" id="3.40.30.10">
    <property type="entry name" value="Glutaredoxin"/>
    <property type="match status" value="1"/>
</dbReference>
<dbReference type="GO" id="GO:0016209">
    <property type="term" value="F:antioxidant activity"/>
    <property type="evidence" value="ECO:0007669"/>
    <property type="project" value="InterPro"/>
</dbReference>
<gene>
    <name evidence="4" type="ORF">H9K76_14430</name>
</gene>
<feature type="transmembrane region" description="Helical" evidence="2">
    <location>
        <begin position="85"/>
        <end position="102"/>
    </location>
</feature>
<dbReference type="PANTHER" id="PTHR42852:SF13">
    <property type="entry name" value="PROTEIN DIPZ"/>
    <property type="match status" value="1"/>
</dbReference>
<dbReference type="AlphaFoldDB" id="A0A7G9RJM7"/>
<dbReference type="InterPro" id="IPR050553">
    <property type="entry name" value="Thioredoxin_ResA/DsbE_sf"/>
</dbReference>
<dbReference type="KEGG" id="drg:H9K76_14430"/>
<dbReference type="RefSeq" id="WP_187596075.1">
    <property type="nucleotide sequence ID" value="NZ_CP060714.1"/>
</dbReference>
<proteinExistence type="predicted"/>
<dbReference type="CDD" id="cd02966">
    <property type="entry name" value="TlpA_like_family"/>
    <property type="match status" value="1"/>
</dbReference>
<keyword evidence="2" id="KW-1133">Transmembrane helix</keyword>
<dbReference type="GO" id="GO:0015036">
    <property type="term" value="F:disulfide oxidoreductase activity"/>
    <property type="evidence" value="ECO:0007669"/>
    <property type="project" value="UniProtKB-ARBA"/>
</dbReference>
<protein>
    <submittedName>
        <fullName evidence="4">TlpA family protein disulfide reductase</fullName>
    </submittedName>
</protein>
<evidence type="ECO:0000313" key="4">
    <source>
        <dbReference type="EMBL" id="QNN55802.1"/>
    </source>
</evidence>
<organism evidence="4 5">
    <name type="scientific">Diaphorobacter ruginosibacter</name>
    <dbReference type="NCBI Taxonomy" id="1715720"/>
    <lineage>
        <taxon>Bacteria</taxon>
        <taxon>Pseudomonadati</taxon>
        <taxon>Pseudomonadota</taxon>
        <taxon>Betaproteobacteria</taxon>
        <taxon>Burkholderiales</taxon>
        <taxon>Comamonadaceae</taxon>
        <taxon>Diaphorobacter</taxon>
    </lineage>
</organism>
<evidence type="ECO:0000313" key="5">
    <source>
        <dbReference type="Proteomes" id="UP000515811"/>
    </source>
</evidence>
<accession>A0A7G9RJM7</accession>
<keyword evidence="2" id="KW-0472">Membrane</keyword>
<dbReference type="PANTHER" id="PTHR42852">
    <property type="entry name" value="THIOL:DISULFIDE INTERCHANGE PROTEIN DSBE"/>
    <property type="match status" value="1"/>
</dbReference>
<feature type="transmembrane region" description="Helical" evidence="2">
    <location>
        <begin position="12"/>
        <end position="34"/>
    </location>
</feature>
<dbReference type="Proteomes" id="UP000515811">
    <property type="component" value="Chromosome"/>
</dbReference>
<evidence type="ECO:0000256" key="2">
    <source>
        <dbReference type="SAM" id="Phobius"/>
    </source>
</evidence>
<feature type="transmembrane region" description="Helical" evidence="2">
    <location>
        <begin position="46"/>
        <end position="65"/>
    </location>
</feature>
<keyword evidence="5" id="KW-1185">Reference proteome</keyword>
<dbReference type="PROSITE" id="PS00194">
    <property type="entry name" value="THIOREDOXIN_1"/>
    <property type="match status" value="1"/>
</dbReference>
<dbReference type="SUPFAM" id="SSF52833">
    <property type="entry name" value="Thioredoxin-like"/>
    <property type="match status" value="1"/>
</dbReference>
<keyword evidence="1" id="KW-0676">Redox-active center</keyword>
<evidence type="ECO:0000256" key="1">
    <source>
        <dbReference type="ARBA" id="ARBA00023284"/>
    </source>
</evidence>
<dbReference type="InterPro" id="IPR036249">
    <property type="entry name" value="Thioredoxin-like_sf"/>
</dbReference>
<dbReference type="InterPro" id="IPR017937">
    <property type="entry name" value="Thioredoxin_CS"/>
</dbReference>
<sequence length="271" mass="29376">MGHTLQLGPLVLPWAFIVFLAGYFAATWLCGWLARRQGLKAEFHSWATALIGLAAARLAFVVQYASAYAGNPLSIIDIRDGGWEPVAGLVAIGVYALALWIWHHAAAKAVTAGVVAFAAIWLGAGGLLTALSPRNAQLPEFQAVALDASTLSLPSLKGQPVVVNLWATWCPPCRREMPALLAAQKAHPDVRFLWVNQGEKPEAVLRYIQQIGLSPSDVLMDTEEGLGRMLQQRALPTTLFFNAEGRQVAIRSGELSHATLAQHMEQIARTR</sequence>
<dbReference type="InterPro" id="IPR013766">
    <property type="entry name" value="Thioredoxin_domain"/>
</dbReference>